<keyword evidence="6" id="KW-1185">Reference proteome</keyword>
<dbReference type="PANTHER" id="PTHR10434">
    <property type="entry name" value="1-ACYL-SN-GLYCEROL-3-PHOSPHATE ACYLTRANSFERASE"/>
    <property type="match status" value="1"/>
</dbReference>
<feature type="domain" description="Phospholipid/glycerol acyltransferase" evidence="4">
    <location>
        <begin position="28"/>
        <end position="140"/>
    </location>
</feature>
<dbReference type="InterPro" id="IPR002123">
    <property type="entry name" value="Plipid/glycerol_acylTrfase"/>
</dbReference>
<dbReference type="PANTHER" id="PTHR10434:SF9">
    <property type="entry name" value="PHOSPHOLIPID_GLYCEROL ACYLTRANSFERASE DOMAIN-CONTAINING PROTEIN"/>
    <property type="match status" value="1"/>
</dbReference>
<reference evidence="6" key="1">
    <citation type="journal article" date="2019" name="Int. J. Syst. Evol. Microbiol.">
        <title>The Global Catalogue of Microorganisms (GCM) 10K type strain sequencing project: providing services to taxonomists for standard genome sequencing and annotation.</title>
        <authorList>
            <consortium name="The Broad Institute Genomics Platform"/>
            <consortium name="The Broad Institute Genome Sequencing Center for Infectious Disease"/>
            <person name="Wu L."/>
            <person name="Ma J."/>
        </authorList>
    </citation>
    <scope>NUCLEOTIDE SEQUENCE [LARGE SCALE GENOMIC DNA]</scope>
    <source>
        <strain evidence="6">CGMCC 1.16306</strain>
    </source>
</reference>
<evidence type="ECO:0000259" key="4">
    <source>
        <dbReference type="SMART" id="SM00563"/>
    </source>
</evidence>
<sequence>MGLSKFIFNNILEWKIEGEMDPTIKKAVIIVVPHTSWHDFYIGVFTRKLLGVEINFVAKKELFSWPFGWYFKWMGGASLDRTPGQNKVEAIAEIFRNKKEFRLTLAPEGTRKKVTVWKTGYYYIAQQAQVPIFPVAFDYATKTVKINPPFYPTGDIEADTQILKTYYVGVKGRVDRYS</sequence>
<evidence type="ECO:0000256" key="2">
    <source>
        <dbReference type="ARBA" id="ARBA00022679"/>
    </source>
</evidence>
<dbReference type="SMART" id="SM00563">
    <property type="entry name" value="PlsC"/>
    <property type="match status" value="1"/>
</dbReference>
<keyword evidence="2" id="KW-0808">Transferase</keyword>
<comment type="pathway">
    <text evidence="1">Lipid metabolism.</text>
</comment>
<protein>
    <submittedName>
        <fullName evidence="5">1-acyl-sn-glycerol-3-phosphate acyltransferase</fullName>
    </submittedName>
</protein>
<evidence type="ECO:0000256" key="1">
    <source>
        <dbReference type="ARBA" id="ARBA00005189"/>
    </source>
</evidence>
<gene>
    <name evidence="5" type="ORF">ACFQO1_06425</name>
</gene>
<dbReference type="EMBL" id="JBHTBN010000002">
    <property type="protein sequence ID" value="MFC7357315.1"/>
    <property type="molecule type" value="Genomic_DNA"/>
</dbReference>
<dbReference type="RefSeq" id="WP_380217161.1">
    <property type="nucleotide sequence ID" value="NZ_JBHTBN010000002.1"/>
</dbReference>
<evidence type="ECO:0000256" key="3">
    <source>
        <dbReference type="ARBA" id="ARBA00023315"/>
    </source>
</evidence>
<dbReference type="SUPFAM" id="SSF69593">
    <property type="entry name" value="Glycerol-3-phosphate (1)-acyltransferase"/>
    <property type="match status" value="1"/>
</dbReference>
<evidence type="ECO:0000313" key="5">
    <source>
        <dbReference type="EMBL" id="MFC7357315.1"/>
    </source>
</evidence>
<name>A0ABW2MUS9_9FLAO</name>
<dbReference type="Pfam" id="PF01553">
    <property type="entry name" value="Acyltransferase"/>
    <property type="match status" value="1"/>
</dbReference>
<organism evidence="5 6">
    <name type="scientific">Jejudonia soesokkakensis</name>
    <dbReference type="NCBI Taxonomy" id="1323432"/>
    <lineage>
        <taxon>Bacteria</taxon>
        <taxon>Pseudomonadati</taxon>
        <taxon>Bacteroidota</taxon>
        <taxon>Flavobacteriia</taxon>
        <taxon>Flavobacteriales</taxon>
        <taxon>Flavobacteriaceae</taxon>
        <taxon>Jejudonia</taxon>
    </lineage>
</organism>
<keyword evidence="3 5" id="KW-0012">Acyltransferase</keyword>
<dbReference type="Proteomes" id="UP001596415">
    <property type="component" value="Unassembled WGS sequence"/>
</dbReference>
<proteinExistence type="predicted"/>
<comment type="caution">
    <text evidence="5">The sequence shown here is derived from an EMBL/GenBank/DDBJ whole genome shotgun (WGS) entry which is preliminary data.</text>
</comment>
<accession>A0ABW2MUS9</accession>
<dbReference type="GO" id="GO:0016746">
    <property type="term" value="F:acyltransferase activity"/>
    <property type="evidence" value="ECO:0007669"/>
    <property type="project" value="UniProtKB-KW"/>
</dbReference>
<evidence type="ECO:0000313" key="6">
    <source>
        <dbReference type="Proteomes" id="UP001596415"/>
    </source>
</evidence>